<reference evidence="1 2" key="1">
    <citation type="submission" date="2019-11" db="EMBL/GenBank/DDBJ databases">
        <title>Comparative genomics of hydrocarbon-degrading Desulfosarcina strains.</title>
        <authorList>
            <person name="Watanabe M."/>
            <person name="Kojima H."/>
            <person name="Fukui M."/>
        </authorList>
    </citation>
    <scope>NUCLEOTIDE SEQUENCE [LARGE SCALE GENOMIC DNA]</scope>
    <source>
        <strain evidence="1 2">PL12</strain>
    </source>
</reference>
<dbReference type="EMBL" id="AP021874">
    <property type="protein sequence ID" value="BBO69946.1"/>
    <property type="molecule type" value="Genomic_DNA"/>
</dbReference>
<accession>A0A5K7YL53</accession>
<dbReference type="SUPFAM" id="SSF64182">
    <property type="entry name" value="DHH phosphoesterases"/>
    <property type="match status" value="1"/>
</dbReference>
<name>A0A5K7YL53_9BACT</name>
<evidence type="ECO:0000313" key="2">
    <source>
        <dbReference type="Proteomes" id="UP000427906"/>
    </source>
</evidence>
<dbReference type="InterPro" id="IPR038763">
    <property type="entry name" value="DHH_sf"/>
</dbReference>
<dbReference type="RefSeq" id="WP_155317933.1">
    <property type="nucleotide sequence ID" value="NZ_AP021874.1"/>
</dbReference>
<dbReference type="AlphaFoldDB" id="A0A5K7YL53"/>
<protein>
    <submittedName>
        <fullName evidence="1">Exopolyphosphatase</fullName>
    </submittedName>
</protein>
<dbReference type="OrthoDB" id="105221at2"/>
<dbReference type="KEGG" id="dalk:DSCA_38760"/>
<proteinExistence type="predicted"/>
<dbReference type="Proteomes" id="UP000427906">
    <property type="component" value="Chromosome"/>
</dbReference>
<evidence type="ECO:0000313" key="1">
    <source>
        <dbReference type="EMBL" id="BBO69946.1"/>
    </source>
</evidence>
<gene>
    <name evidence="1" type="ORF">DSCA_38760</name>
</gene>
<sequence>MRVVTRPDFDGVVCAVLLMDALQIPPPVLWVQPSDMQHRRVDIQNGDVIANLPFHENCTLWFDHHYSNRPKTPVNGVFKIAPSAAGLVYEHYRERLDRDYGELVRQTDRIDSADLTLDEILHPQNHPYVLLSMTITNHDPSEARYWEHLVALLRSESVNAVMDDPQVSQRCRQVVAANIAYEKALIAHTTLVDHISVTDFRGLDPAPNGNRFLVYSLFPDCTVNVKIVFDGDHLASIKVGHSILNRGCEVNVGKMLSAFEGGGHPGAGACRFSREKAPDYLARIIEILRKNVPV</sequence>
<keyword evidence="2" id="KW-1185">Reference proteome</keyword>
<organism evidence="1 2">
    <name type="scientific">Desulfosarcina alkanivorans</name>
    <dbReference type="NCBI Taxonomy" id="571177"/>
    <lineage>
        <taxon>Bacteria</taxon>
        <taxon>Pseudomonadati</taxon>
        <taxon>Thermodesulfobacteriota</taxon>
        <taxon>Desulfobacteria</taxon>
        <taxon>Desulfobacterales</taxon>
        <taxon>Desulfosarcinaceae</taxon>
        <taxon>Desulfosarcina</taxon>
    </lineage>
</organism>